<organism evidence="2 3">
    <name type="scientific">Datura stramonium</name>
    <name type="common">Jimsonweed</name>
    <name type="synonym">Common thornapple</name>
    <dbReference type="NCBI Taxonomy" id="4076"/>
    <lineage>
        <taxon>Eukaryota</taxon>
        <taxon>Viridiplantae</taxon>
        <taxon>Streptophyta</taxon>
        <taxon>Embryophyta</taxon>
        <taxon>Tracheophyta</taxon>
        <taxon>Spermatophyta</taxon>
        <taxon>Magnoliopsida</taxon>
        <taxon>eudicotyledons</taxon>
        <taxon>Gunneridae</taxon>
        <taxon>Pentapetalae</taxon>
        <taxon>asterids</taxon>
        <taxon>lamiids</taxon>
        <taxon>Solanales</taxon>
        <taxon>Solanaceae</taxon>
        <taxon>Solanoideae</taxon>
        <taxon>Datureae</taxon>
        <taxon>Datura</taxon>
    </lineage>
</organism>
<proteinExistence type="predicted"/>
<accession>A0ABS8RKD7</accession>
<keyword evidence="3" id="KW-1185">Reference proteome</keyword>
<reference evidence="2 3" key="1">
    <citation type="journal article" date="2021" name="BMC Genomics">
        <title>Datura genome reveals duplications of psychoactive alkaloid biosynthetic genes and high mutation rate following tissue culture.</title>
        <authorList>
            <person name="Rajewski A."/>
            <person name="Carter-House D."/>
            <person name="Stajich J."/>
            <person name="Litt A."/>
        </authorList>
    </citation>
    <scope>NUCLEOTIDE SEQUENCE [LARGE SCALE GENOMIC DNA]</scope>
    <source>
        <strain evidence="2">AR-01</strain>
    </source>
</reference>
<gene>
    <name evidence="2" type="ORF">HAX54_022408</name>
</gene>
<feature type="region of interest" description="Disordered" evidence="1">
    <location>
        <begin position="1"/>
        <end position="37"/>
    </location>
</feature>
<sequence length="110" mass="12622">MAPKVNKEKGVASSSHGTKRSRETREAPIEDAIIPQQPPWSYGLHRVMEQEDHGMTQRVRCDEHEGARGYTCPALSINEHNACIDTVLKHLYDMQMLHLRMSRVTKEKLQ</sequence>
<evidence type="ECO:0000313" key="3">
    <source>
        <dbReference type="Proteomes" id="UP000823775"/>
    </source>
</evidence>
<dbReference type="Proteomes" id="UP000823775">
    <property type="component" value="Unassembled WGS sequence"/>
</dbReference>
<evidence type="ECO:0000256" key="1">
    <source>
        <dbReference type="SAM" id="MobiDB-lite"/>
    </source>
</evidence>
<dbReference type="EMBL" id="JACEIK010000027">
    <property type="protein sequence ID" value="MCD7447058.1"/>
    <property type="molecule type" value="Genomic_DNA"/>
</dbReference>
<comment type="caution">
    <text evidence="2">The sequence shown here is derived from an EMBL/GenBank/DDBJ whole genome shotgun (WGS) entry which is preliminary data.</text>
</comment>
<name>A0ABS8RKD7_DATST</name>
<feature type="compositionally biased region" description="Basic and acidic residues" evidence="1">
    <location>
        <begin position="1"/>
        <end position="10"/>
    </location>
</feature>
<protein>
    <submittedName>
        <fullName evidence="2">Uncharacterized protein</fullName>
    </submittedName>
</protein>
<evidence type="ECO:0000313" key="2">
    <source>
        <dbReference type="EMBL" id="MCD7447058.1"/>
    </source>
</evidence>